<accession>A0A0N1N3I9</accession>
<evidence type="ECO:0000256" key="2">
    <source>
        <dbReference type="ARBA" id="ARBA00022475"/>
    </source>
</evidence>
<dbReference type="AlphaFoldDB" id="A0A0N1N3I9"/>
<keyword evidence="8" id="KW-1185">Reference proteome</keyword>
<dbReference type="GO" id="GO:0022857">
    <property type="term" value="F:transmembrane transporter activity"/>
    <property type="evidence" value="ECO:0007669"/>
    <property type="project" value="InterPro"/>
</dbReference>
<dbReference type="CDD" id="cd06580">
    <property type="entry name" value="TM_PBP1_transp_TpRbsC_like"/>
    <property type="match status" value="1"/>
</dbReference>
<comment type="caution">
    <text evidence="7">The sequence shown here is derived from an EMBL/GenBank/DDBJ whole genome shotgun (WGS) entry which is preliminary data.</text>
</comment>
<dbReference type="PANTHER" id="PTHR43370:SF2">
    <property type="entry name" value="ABC TRANSPORTER PERMEASE PROTEIN"/>
    <property type="match status" value="1"/>
</dbReference>
<dbReference type="Pfam" id="PF02653">
    <property type="entry name" value="BPD_transp_2"/>
    <property type="match status" value="1"/>
</dbReference>
<proteinExistence type="predicted"/>
<feature type="transmembrane region" description="Helical" evidence="6">
    <location>
        <begin position="91"/>
        <end position="113"/>
    </location>
</feature>
<dbReference type="PATRIC" id="fig|1526658.3.peg.3791"/>
<reference evidence="7 8" key="1">
    <citation type="submission" date="2015-07" db="EMBL/GenBank/DDBJ databases">
        <title>Whole genome sequencing of Bosea vaviloviae isolated from cave pool.</title>
        <authorList>
            <person name="Tan N.E.H."/>
            <person name="Lee Y.P."/>
            <person name="Gan H.M."/>
            <person name="Barton H."/>
            <person name="Savka M.A."/>
        </authorList>
    </citation>
    <scope>NUCLEOTIDE SEQUENCE [LARGE SCALE GENOMIC DNA]</scope>
    <source>
        <strain evidence="7 8">SD260</strain>
    </source>
</reference>
<name>A0A0N1N3I9_9HYPH</name>
<keyword evidence="4 6" id="KW-1133">Transmembrane helix</keyword>
<evidence type="ECO:0000256" key="4">
    <source>
        <dbReference type="ARBA" id="ARBA00022989"/>
    </source>
</evidence>
<dbReference type="InterPro" id="IPR001851">
    <property type="entry name" value="ABC_transp_permease"/>
</dbReference>
<evidence type="ECO:0000256" key="1">
    <source>
        <dbReference type="ARBA" id="ARBA00004651"/>
    </source>
</evidence>
<feature type="transmembrane region" description="Helical" evidence="6">
    <location>
        <begin position="62"/>
        <end position="84"/>
    </location>
</feature>
<sequence>MTSAILVSILMTLIAASTPILLAALGELVVEKSGVLNLGVEGMMLCGAVAGFAVAFSTGSTGLGLVAACAAGIATAMVFAVLTLSLTANQVATGLALTIFGIGASSLIGAGFVGRTITRLGPVFPATLSEHPLLRAVFGHDIVVYLSLALVLGVSLFLRKTRAGLILRAVGENDASAHAIGYRVIAIRYGAIAFGGALAGLGGAYFSLALTPMWADRLTAGRGWIALALVVFAAWKPGRLLLGAYLFGAVMTLELQAKAAGITWLAPELLAMTPYLATIAVLTMMSLGRKTGRLDAPACLGKPFSAS</sequence>
<keyword evidence="2" id="KW-1003">Cell membrane</keyword>
<feature type="transmembrane region" description="Helical" evidence="6">
    <location>
        <begin position="38"/>
        <end position="56"/>
    </location>
</feature>
<keyword evidence="5 6" id="KW-0472">Membrane</keyword>
<organism evidence="7 8">
    <name type="scientific">Bosea vaviloviae</name>
    <dbReference type="NCBI Taxonomy" id="1526658"/>
    <lineage>
        <taxon>Bacteria</taxon>
        <taxon>Pseudomonadati</taxon>
        <taxon>Pseudomonadota</taxon>
        <taxon>Alphaproteobacteria</taxon>
        <taxon>Hyphomicrobiales</taxon>
        <taxon>Boseaceae</taxon>
        <taxon>Bosea</taxon>
    </lineage>
</organism>
<gene>
    <name evidence="7" type="ORF">AE618_11805</name>
</gene>
<feature type="transmembrane region" description="Helical" evidence="6">
    <location>
        <begin position="186"/>
        <end position="206"/>
    </location>
</feature>
<dbReference type="OrthoDB" id="9792579at2"/>
<dbReference type="EMBL" id="LGSZ01000040">
    <property type="protein sequence ID" value="KPH80474.1"/>
    <property type="molecule type" value="Genomic_DNA"/>
</dbReference>
<dbReference type="Proteomes" id="UP000037822">
    <property type="component" value="Unassembled WGS sequence"/>
</dbReference>
<feature type="transmembrane region" description="Helical" evidence="6">
    <location>
        <begin position="6"/>
        <end position="26"/>
    </location>
</feature>
<evidence type="ECO:0000313" key="7">
    <source>
        <dbReference type="EMBL" id="KPH80474.1"/>
    </source>
</evidence>
<evidence type="ECO:0000256" key="5">
    <source>
        <dbReference type="ARBA" id="ARBA00023136"/>
    </source>
</evidence>
<feature type="transmembrane region" description="Helical" evidence="6">
    <location>
        <begin position="133"/>
        <end position="158"/>
    </location>
</feature>
<dbReference type="PANTHER" id="PTHR43370">
    <property type="entry name" value="SUGAR ABC TRANSPORTER INTEGRAL MEMBRANE PROTEIN-RELATED"/>
    <property type="match status" value="1"/>
</dbReference>
<dbReference type="GO" id="GO:0005886">
    <property type="term" value="C:plasma membrane"/>
    <property type="evidence" value="ECO:0007669"/>
    <property type="project" value="UniProtKB-SubCell"/>
</dbReference>
<evidence type="ECO:0000313" key="8">
    <source>
        <dbReference type="Proteomes" id="UP000037822"/>
    </source>
</evidence>
<keyword evidence="3 6" id="KW-0812">Transmembrane</keyword>
<protein>
    <submittedName>
        <fullName evidence="7">ABC transporter permease</fullName>
    </submittedName>
</protein>
<dbReference type="RefSeq" id="WP_054209261.1">
    <property type="nucleotide sequence ID" value="NZ_LGSZ01000040.1"/>
</dbReference>
<feature type="transmembrane region" description="Helical" evidence="6">
    <location>
        <begin position="269"/>
        <end position="287"/>
    </location>
</feature>
<evidence type="ECO:0000256" key="6">
    <source>
        <dbReference type="SAM" id="Phobius"/>
    </source>
</evidence>
<evidence type="ECO:0000256" key="3">
    <source>
        <dbReference type="ARBA" id="ARBA00022692"/>
    </source>
</evidence>
<comment type="subcellular location">
    <subcellularLocation>
        <location evidence="1">Cell membrane</location>
        <topology evidence="1">Multi-pass membrane protein</topology>
    </subcellularLocation>
</comment>